<dbReference type="SUPFAM" id="SSF51445">
    <property type="entry name" value="(Trans)glycosidases"/>
    <property type="match status" value="1"/>
</dbReference>
<feature type="domain" description="Glycosyl hydrolase family 13 catalytic" evidence="4">
    <location>
        <begin position="142"/>
        <end position="547"/>
    </location>
</feature>
<dbReference type="GO" id="GO:0004135">
    <property type="term" value="F:amylo-alpha-1,6-glucosidase activity"/>
    <property type="evidence" value="ECO:0007669"/>
    <property type="project" value="InterPro"/>
</dbReference>
<dbReference type="InterPro" id="IPR013780">
    <property type="entry name" value="Glyco_hydro_b"/>
</dbReference>
<dbReference type="Pfam" id="PF02922">
    <property type="entry name" value="CBM_48"/>
    <property type="match status" value="1"/>
</dbReference>
<dbReference type="InterPro" id="IPR014756">
    <property type="entry name" value="Ig_E-set"/>
</dbReference>
<dbReference type="InterPro" id="IPR011837">
    <property type="entry name" value="Glycogen_debranch_GlgX"/>
</dbReference>
<protein>
    <submittedName>
        <fullName evidence="5">Glycogen debranching enzyme GlgX</fullName>
    </submittedName>
</protein>
<accession>A0A1X3D5V1</accession>
<evidence type="ECO:0000313" key="5">
    <source>
        <dbReference type="EMBL" id="OSI15309.1"/>
    </source>
</evidence>
<dbReference type="EMBL" id="MTBO01000024">
    <property type="protein sequence ID" value="OSI15309.1"/>
    <property type="molecule type" value="Genomic_DNA"/>
</dbReference>
<dbReference type="InterPro" id="IPR044505">
    <property type="entry name" value="GlgX_Isoamylase_N_E_set"/>
</dbReference>
<dbReference type="SMART" id="SM00642">
    <property type="entry name" value="Aamy"/>
    <property type="match status" value="1"/>
</dbReference>
<reference evidence="6" key="1">
    <citation type="submission" date="2017-01" db="EMBL/GenBank/DDBJ databases">
        <authorList>
            <person name="Wolfgang W.J."/>
            <person name="Cole J."/>
            <person name="Wroblewski D."/>
            <person name="Mcginnis J."/>
            <person name="Musser K.A."/>
        </authorList>
    </citation>
    <scope>NUCLEOTIDE SEQUENCE [LARGE SCALE GENOMIC DNA]</scope>
    <source>
        <strain evidence="6">DSM 19151</strain>
    </source>
</reference>
<dbReference type="SUPFAM" id="SSF81296">
    <property type="entry name" value="E set domains"/>
    <property type="match status" value="1"/>
</dbReference>
<keyword evidence="3" id="KW-0326">Glycosidase</keyword>
<dbReference type="CDD" id="cd02856">
    <property type="entry name" value="E_set_GDE_Isoamylase_N"/>
    <property type="match status" value="1"/>
</dbReference>
<name>A0A1X3D5V1_9NEIS</name>
<dbReference type="AlphaFoldDB" id="A0A1X3D5V1"/>
<proteinExistence type="inferred from homology"/>
<keyword evidence="2" id="KW-0378">Hydrolase</keyword>
<comment type="caution">
    <text evidence="5">The sequence shown here is derived from an EMBL/GenBank/DDBJ whole genome shotgun (WGS) entry which is preliminary data.</text>
</comment>
<dbReference type="Pfam" id="PF00128">
    <property type="entry name" value="Alpha-amylase"/>
    <property type="match status" value="1"/>
</dbReference>
<dbReference type="PANTHER" id="PTHR43002">
    <property type="entry name" value="GLYCOGEN DEBRANCHING ENZYME"/>
    <property type="match status" value="1"/>
</dbReference>
<evidence type="ECO:0000259" key="4">
    <source>
        <dbReference type="SMART" id="SM00642"/>
    </source>
</evidence>
<evidence type="ECO:0000313" key="6">
    <source>
        <dbReference type="Proteomes" id="UP000193118"/>
    </source>
</evidence>
<dbReference type="Gene3D" id="2.60.40.10">
    <property type="entry name" value="Immunoglobulins"/>
    <property type="match status" value="1"/>
</dbReference>
<dbReference type="Gene3D" id="3.20.20.80">
    <property type="entry name" value="Glycosidases"/>
    <property type="match status" value="1"/>
</dbReference>
<dbReference type="InterPro" id="IPR040784">
    <property type="entry name" value="GlgX_C"/>
</dbReference>
<evidence type="ECO:0000256" key="1">
    <source>
        <dbReference type="ARBA" id="ARBA00008061"/>
    </source>
</evidence>
<dbReference type="InterPro" id="IPR006047">
    <property type="entry name" value="GH13_cat_dom"/>
</dbReference>
<dbReference type="Gene3D" id="2.60.40.1180">
    <property type="entry name" value="Golgi alpha-mannosidase II"/>
    <property type="match status" value="1"/>
</dbReference>
<dbReference type="GO" id="GO:0005980">
    <property type="term" value="P:glycogen catabolic process"/>
    <property type="evidence" value="ECO:0007669"/>
    <property type="project" value="InterPro"/>
</dbReference>
<dbReference type="SUPFAM" id="SSF51011">
    <property type="entry name" value="Glycosyl hydrolase domain"/>
    <property type="match status" value="1"/>
</dbReference>
<comment type="similarity">
    <text evidence="1">Belongs to the glycosyl hydrolase 13 family.</text>
</comment>
<gene>
    <name evidence="5" type="ORF">BWD09_08990</name>
</gene>
<organism evidence="5 6">
    <name type="scientific">Neisseria dentiae</name>
    <dbReference type="NCBI Taxonomy" id="194197"/>
    <lineage>
        <taxon>Bacteria</taxon>
        <taxon>Pseudomonadati</taxon>
        <taxon>Pseudomonadota</taxon>
        <taxon>Betaproteobacteria</taxon>
        <taxon>Neisseriales</taxon>
        <taxon>Neisseriaceae</taxon>
        <taxon>Neisseria</taxon>
    </lineage>
</organism>
<dbReference type="InterPro" id="IPR013783">
    <property type="entry name" value="Ig-like_fold"/>
</dbReference>
<sequence>MGATVQANGTNFALFSSHADKVELCLFDENGGETRLPLPARSGHIWHGFAEGVGAGQHYGYRVYGTGHAASGLFFNPQKLLLDPYAKAVAGTAHYRNEAELAWFRYDDMRDNAAAAPKSVVTVEGGFDWQGDVRPNVPWAKTVIYEAHVKGLTKLVPGLPDAGTYAALADKQVIGRLKDLGVTAVELLPVHLHLDEYHLQKRGLVNYWGYNTYSHFAVEPRYAANPQDAANELRRAVKALHAAGIEVILDVVYNHTAEQDLETGLMLCQRGIDNPAWYWMSCNGYCNWTGCGNTLQVSQTHVTRWVMDSLRYWVEEFHIDGFRFDLGAVLGREPDFHTCGRFFQAVAQDPLLAGCKLIAEPWDIGGEGYRLGQFPYPFAEWNDRFRDDMRAFWVHESGNLGAFAERLAGSSDIFRHSGKRPSAGVNFITAHDGFTLRDLLSYNHKHNEANGEGNRDGHSHNLSWNHGVEGETLQAQVIEARTYAAKALLASLLLANGTPMLLGGDEFGNSQRGNNNGYCQDNETTWLDWVGHDEDLQRYVQSLLALRREIGLLGKDAWWDTERVRWLVSDGREMNSRDWENRETKSLQVLIDNKWLLAVNAKRSPQTYVLPQGEWVCRLAPAQARTDHAKCTVPNMGIWIFSQIGEAL</sequence>
<dbReference type="CDD" id="cd11326">
    <property type="entry name" value="AmyAc_Glg_debranch"/>
    <property type="match status" value="1"/>
</dbReference>
<dbReference type="NCBIfam" id="TIGR02100">
    <property type="entry name" value="glgX_debranch"/>
    <property type="match status" value="1"/>
</dbReference>
<dbReference type="OrthoDB" id="9800174at2"/>
<evidence type="ECO:0000256" key="2">
    <source>
        <dbReference type="ARBA" id="ARBA00022801"/>
    </source>
</evidence>
<dbReference type="InterPro" id="IPR017853">
    <property type="entry name" value="GH"/>
</dbReference>
<dbReference type="Proteomes" id="UP000193118">
    <property type="component" value="Unassembled WGS sequence"/>
</dbReference>
<dbReference type="InterPro" id="IPR004193">
    <property type="entry name" value="Glyco_hydro_13_N"/>
</dbReference>
<evidence type="ECO:0000256" key="3">
    <source>
        <dbReference type="ARBA" id="ARBA00023295"/>
    </source>
</evidence>
<keyword evidence="6" id="KW-1185">Reference proteome</keyword>
<dbReference type="Pfam" id="PF18390">
    <property type="entry name" value="GlgX_C"/>
    <property type="match status" value="1"/>
</dbReference>
<dbReference type="STRING" id="194197.BWD09_08990"/>